<dbReference type="PROSITE" id="PS00211">
    <property type="entry name" value="ABC_TRANSPORTER_1"/>
    <property type="match status" value="1"/>
</dbReference>
<dbReference type="OrthoDB" id="6500128at2759"/>
<evidence type="ECO:0000256" key="8">
    <source>
        <dbReference type="ARBA" id="ARBA00022989"/>
    </source>
</evidence>
<dbReference type="Proteomes" id="UP001061958">
    <property type="component" value="Unassembled WGS sequence"/>
</dbReference>
<dbReference type="CDD" id="cd07346">
    <property type="entry name" value="ABC_6TM_exporters"/>
    <property type="match status" value="1"/>
</dbReference>
<dbReference type="PROSITE" id="PS50893">
    <property type="entry name" value="ABC_TRANSPORTER_2"/>
    <property type="match status" value="1"/>
</dbReference>
<keyword evidence="3" id="KW-0813">Transport</keyword>
<comment type="caution">
    <text evidence="13">The sequence shown here is derived from an EMBL/GenBank/DDBJ whole genome shotgun (WGS) entry which is preliminary data.</text>
</comment>
<keyword evidence="4" id="KW-1003">Cell membrane</keyword>
<protein>
    <recommendedName>
        <fullName evidence="2">Probable ATP-dependent transporter ycf16</fullName>
    </recommendedName>
</protein>
<feature type="transmembrane region" description="Helical" evidence="10">
    <location>
        <begin position="207"/>
        <end position="230"/>
    </location>
</feature>
<dbReference type="PANTHER" id="PTHR43394:SF1">
    <property type="entry name" value="ATP-BINDING CASSETTE SUB-FAMILY B MEMBER 10, MITOCHONDRIAL"/>
    <property type="match status" value="1"/>
</dbReference>
<evidence type="ECO:0000256" key="2">
    <source>
        <dbReference type="ARBA" id="ARBA00014334"/>
    </source>
</evidence>
<evidence type="ECO:0000256" key="6">
    <source>
        <dbReference type="ARBA" id="ARBA00022741"/>
    </source>
</evidence>
<reference evidence="13" key="2">
    <citation type="submission" date="2022-01" db="EMBL/GenBank/DDBJ databases">
        <authorList>
            <person name="Hirooka S."/>
            <person name="Miyagishima S.Y."/>
        </authorList>
    </citation>
    <scope>NUCLEOTIDE SEQUENCE</scope>
    <source>
        <strain evidence="13">NBRC 102759</strain>
    </source>
</reference>
<dbReference type="InterPro" id="IPR027417">
    <property type="entry name" value="P-loop_NTPase"/>
</dbReference>
<evidence type="ECO:0000313" key="14">
    <source>
        <dbReference type="Proteomes" id="UP001061958"/>
    </source>
</evidence>
<feature type="transmembrane region" description="Helical" evidence="10">
    <location>
        <begin position="133"/>
        <end position="153"/>
    </location>
</feature>
<evidence type="ECO:0000256" key="1">
    <source>
        <dbReference type="ARBA" id="ARBA00004651"/>
    </source>
</evidence>
<dbReference type="GO" id="GO:0005524">
    <property type="term" value="F:ATP binding"/>
    <property type="evidence" value="ECO:0007669"/>
    <property type="project" value="UniProtKB-KW"/>
</dbReference>
<dbReference type="SUPFAM" id="SSF90123">
    <property type="entry name" value="ABC transporter transmembrane region"/>
    <property type="match status" value="1"/>
</dbReference>
<keyword evidence="9 10" id="KW-0472">Membrane</keyword>
<dbReference type="SMART" id="SM00382">
    <property type="entry name" value="AAA"/>
    <property type="match status" value="1"/>
</dbReference>
<keyword evidence="5 10" id="KW-0812">Transmembrane</keyword>
<dbReference type="EMBL" id="BQMJ01000046">
    <property type="protein sequence ID" value="GJQ13659.1"/>
    <property type="molecule type" value="Genomic_DNA"/>
</dbReference>
<dbReference type="GO" id="GO:0005886">
    <property type="term" value="C:plasma membrane"/>
    <property type="evidence" value="ECO:0007669"/>
    <property type="project" value="UniProtKB-SubCell"/>
</dbReference>
<dbReference type="Gene3D" id="3.40.50.300">
    <property type="entry name" value="P-loop containing nucleotide triphosphate hydrolases"/>
    <property type="match status" value="1"/>
</dbReference>
<evidence type="ECO:0000256" key="4">
    <source>
        <dbReference type="ARBA" id="ARBA00022475"/>
    </source>
</evidence>
<evidence type="ECO:0000256" key="10">
    <source>
        <dbReference type="SAM" id="Phobius"/>
    </source>
</evidence>
<feature type="domain" description="ABC transmembrane type-1" evidence="12">
    <location>
        <begin position="98"/>
        <end position="380"/>
    </location>
</feature>
<sequence length="662" mass="74185">MPNFRLLEYVGKEAFVSLLLPPNVGKRGATVTFKRNRKIPCKVCCCQKRGVETFSYEKNSKAASSNVMKSFFLNVKERYVNVYSQIFPYVANFRSEIFFLSITTVISLASLLRLVSSLGSFSSMIGKGFHSELLVFSARILFFILLRCFALFVQDAIIARVITEFQVSLRKDLFSRLLHRDSAFYYETNCGSLLYSCTSAVEKVSKLLYSLLHSFIPSFLQFSGVFVYMLFMSPPLTFSLIATMPLMLAIYNLLERVLLHSTKRLQETAGTLSSLLSDTFRNIRLIQSYGAQKYMLEYKLKNILTQFKAQSYRFEYSKAAVVPVITIFYAISVLVLLLMSAYLVGRGSLSSTTLLTFVSSIAFLIEPLQVIASNAVELRNGEIAWELVREYLQAKPRVEDAGTEEPQNVKGHVEFRDVCFSYSVEKSISNETDYLLSHIQFYVPAGTSVAIIGHSGSGKTTLLELLSRFYDPLSGSILIDGIDCRNMKLASLRKLIGFVPQEAPLISGTILENIALGEFHIDMNRVYYAAKVANALEFISELEGGFSYDVGEGGCRLSGGQKQRISIARAIYTDPRILVFDEATSSLDAESEAAIQSALQVVARNRTVFIVAHRLSTIQAVDLIVVLERGRIVEFGTPSELLKKNGRYVEMLRTQFSEASVF</sequence>
<keyword evidence="7" id="KW-0067">ATP-binding</keyword>
<keyword evidence="8 10" id="KW-1133">Transmembrane helix</keyword>
<dbReference type="InterPro" id="IPR003439">
    <property type="entry name" value="ABC_transporter-like_ATP-bd"/>
</dbReference>
<dbReference type="PANTHER" id="PTHR43394">
    <property type="entry name" value="ATP-DEPENDENT PERMEASE MDL1, MITOCHONDRIAL"/>
    <property type="match status" value="1"/>
</dbReference>
<evidence type="ECO:0000256" key="7">
    <source>
        <dbReference type="ARBA" id="ARBA00022840"/>
    </source>
</evidence>
<dbReference type="InterPro" id="IPR039421">
    <property type="entry name" value="Type_1_exporter"/>
</dbReference>
<dbReference type="InterPro" id="IPR011527">
    <property type="entry name" value="ABC1_TM_dom"/>
</dbReference>
<dbReference type="Pfam" id="PF00005">
    <property type="entry name" value="ABC_tran"/>
    <property type="match status" value="1"/>
</dbReference>
<dbReference type="Gene3D" id="1.20.1560.10">
    <property type="entry name" value="ABC transporter type 1, transmembrane domain"/>
    <property type="match status" value="1"/>
</dbReference>
<evidence type="ECO:0000313" key="13">
    <source>
        <dbReference type="EMBL" id="GJQ13659.1"/>
    </source>
</evidence>
<feature type="transmembrane region" description="Helical" evidence="10">
    <location>
        <begin position="320"/>
        <end position="342"/>
    </location>
</feature>
<dbReference type="PROSITE" id="PS50929">
    <property type="entry name" value="ABC_TM1F"/>
    <property type="match status" value="1"/>
</dbReference>
<comment type="subcellular location">
    <subcellularLocation>
        <location evidence="1">Cell membrane</location>
        <topology evidence="1">Multi-pass membrane protein</topology>
    </subcellularLocation>
</comment>
<organism evidence="13 14">
    <name type="scientific">Galdieria partita</name>
    <dbReference type="NCBI Taxonomy" id="83374"/>
    <lineage>
        <taxon>Eukaryota</taxon>
        <taxon>Rhodophyta</taxon>
        <taxon>Bangiophyceae</taxon>
        <taxon>Galdieriales</taxon>
        <taxon>Galdieriaceae</taxon>
        <taxon>Galdieria</taxon>
    </lineage>
</organism>
<dbReference type="GO" id="GO:0015421">
    <property type="term" value="F:ABC-type oligopeptide transporter activity"/>
    <property type="evidence" value="ECO:0007669"/>
    <property type="project" value="TreeGrafter"/>
</dbReference>
<feature type="transmembrane region" description="Helical" evidence="10">
    <location>
        <begin position="236"/>
        <end position="254"/>
    </location>
</feature>
<dbReference type="InterPro" id="IPR036640">
    <property type="entry name" value="ABC1_TM_sf"/>
</dbReference>
<keyword evidence="14" id="KW-1185">Reference proteome</keyword>
<feature type="transmembrane region" description="Helical" evidence="10">
    <location>
        <begin position="97"/>
        <end position="121"/>
    </location>
</feature>
<proteinExistence type="predicted"/>
<dbReference type="GO" id="GO:0016887">
    <property type="term" value="F:ATP hydrolysis activity"/>
    <property type="evidence" value="ECO:0007669"/>
    <property type="project" value="InterPro"/>
</dbReference>
<evidence type="ECO:0000256" key="9">
    <source>
        <dbReference type="ARBA" id="ARBA00023136"/>
    </source>
</evidence>
<dbReference type="Pfam" id="PF00664">
    <property type="entry name" value="ABC_membrane"/>
    <property type="match status" value="1"/>
</dbReference>
<dbReference type="InterPro" id="IPR003593">
    <property type="entry name" value="AAA+_ATPase"/>
</dbReference>
<evidence type="ECO:0000259" key="11">
    <source>
        <dbReference type="PROSITE" id="PS50893"/>
    </source>
</evidence>
<gene>
    <name evidence="13" type="ORF">GpartN1_g5450.t1</name>
</gene>
<dbReference type="FunFam" id="3.40.50.300:FF:000221">
    <property type="entry name" value="Multidrug ABC transporter ATP-binding protein"/>
    <property type="match status" value="1"/>
</dbReference>
<keyword evidence="6" id="KW-0547">Nucleotide-binding</keyword>
<dbReference type="SUPFAM" id="SSF52540">
    <property type="entry name" value="P-loop containing nucleoside triphosphate hydrolases"/>
    <property type="match status" value="1"/>
</dbReference>
<evidence type="ECO:0000256" key="5">
    <source>
        <dbReference type="ARBA" id="ARBA00022692"/>
    </source>
</evidence>
<reference evidence="13" key="1">
    <citation type="journal article" date="2022" name="Proc. Natl. Acad. Sci. U.S.A.">
        <title>Life cycle and functional genomics of the unicellular red alga Galdieria for elucidating algal and plant evolution and industrial use.</title>
        <authorList>
            <person name="Hirooka S."/>
            <person name="Itabashi T."/>
            <person name="Ichinose T.M."/>
            <person name="Onuma R."/>
            <person name="Fujiwara T."/>
            <person name="Yamashita S."/>
            <person name="Jong L.W."/>
            <person name="Tomita R."/>
            <person name="Iwane A.H."/>
            <person name="Miyagishima S.Y."/>
        </authorList>
    </citation>
    <scope>NUCLEOTIDE SEQUENCE</scope>
    <source>
        <strain evidence="13">NBRC 102759</strain>
    </source>
</reference>
<dbReference type="AlphaFoldDB" id="A0A9C7US34"/>
<evidence type="ECO:0000259" key="12">
    <source>
        <dbReference type="PROSITE" id="PS50929"/>
    </source>
</evidence>
<name>A0A9C7US34_9RHOD</name>
<feature type="domain" description="ABC transporter" evidence="11">
    <location>
        <begin position="413"/>
        <end position="654"/>
    </location>
</feature>
<accession>A0A9C7US34</accession>
<evidence type="ECO:0000256" key="3">
    <source>
        <dbReference type="ARBA" id="ARBA00022448"/>
    </source>
</evidence>
<dbReference type="InterPro" id="IPR017871">
    <property type="entry name" value="ABC_transporter-like_CS"/>
</dbReference>